<comment type="function">
    <text evidence="8">Reversible hydration of carbon dioxide.</text>
</comment>
<dbReference type="SMART" id="SM00947">
    <property type="entry name" value="Pro_CA"/>
    <property type="match status" value="1"/>
</dbReference>
<dbReference type="InterPro" id="IPR036874">
    <property type="entry name" value="Carbonic_anhydrase_sf"/>
</dbReference>
<feature type="binding site" evidence="7">
    <location>
        <position position="101"/>
    </location>
    <ligand>
        <name>Zn(2+)</name>
        <dbReference type="ChEBI" id="CHEBI:29105"/>
    </ligand>
</feature>
<comment type="similarity">
    <text evidence="1 8">Belongs to the beta-class carbonic anhydrase family.</text>
</comment>
<feature type="binding site" evidence="7">
    <location>
        <position position="98"/>
    </location>
    <ligand>
        <name>Zn(2+)</name>
        <dbReference type="ChEBI" id="CHEBI:29105"/>
    </ligand>
</feature>
<feature type="binding site" evidence="7">
    <location>
        <position position="42"/>
    </location>
    <ligand>
        <name>Zn(2+)</name>
        <dbReference type="ChEBI" id="CHEBI:29105"/>
    </ligand>
</feature>
<name>A0A1E3LUZ5_9SPHN</name>
<evidence type="ECO:0000256" key="6">
    <source>
        <dbReference type="ARBA" id="ARBA00048348"/>
    </source>
</evidence>
<keyword evidence="5 8" id="KW-0456">Lyase</keyword>
<dbReference type="OrthoDB" id="9797527at2"/>
<keyword evidence="4 7" id="KW-0862">Zinc</keyword>
<dbReference type="RefSeq" id="WP_069320720.1">
    <property type="nucleotide sequence ID" value="NZ_MDDS01000027.1"/>
</dbReference>
<dbReference type="PANTHER" id="PTHR11002:SF76">
    <property type="entry name" value="CARBONIC ANHYDRASE"/>
    <property type="match status" value="1"/>
</dbReference>
<dbReference type="PANTHER" id="PTHR11002">
    <property type="entry name" value="CARBONIC ANHYDRASE"/>
    <property type="match status" value="1"/>
</dbReference>
<dbReference type="GO" id="GO:0015976">
    <property type="term" value="P:carbon utilization"/>
    <property type="evidence" value="ECO:0007669"/>
    <property type="project" value="InterPro"/>
</dbReference>
<sequence>MKDYRQLLLANRAWAEEHKEGRADFFARQIQGQKPSFLWIGCSDSRVSPEQMTMSPPGGMFIHRNVANLVNEEDANLMAVLQYAVTVLKVKHLIICGHYGCGGVRAALTSATSDGPVHDWLENARTVYRDHQHEVDAQGDEDARANRLVEVNVRDQLVRLARTEIVRTAFAERQELYLHGWVYDMRDGLIKPLLEVNSGTVLDDLGAPERVLL</sequence>
<proteinExistence type="inferred from homology"/>
<evidence type="ECO:0000256" key="8">
    <source>
        <dbReference type="RuleBase" id="RU003956"/>
    </source>
</evidence>
<accession>A0A1E3LUZ5</accession>
<dbReference type="InterPro" id="IPR015892">
    <property type="entry name" value="Carbonic_anhydrase_CS"/>
</dbReference>
<evidence type="ECO:0000256" key="7">
    <source>
        <dbReference type="PIRSR" id="PIRSR601765-1"/>
    </source>
</evidence>
<dbReference type="InterPro" id="IPR001765">
    <property type="entry name" value="Carbonic_anhydrase"/>
</dbReference>
<dbReference type="PROSITE" id="PS00704">
    <property type="entry name" value="PROK_CO2_ANHYDRASE_1"/>
    <property type="match status" value="1"/>
</dbReference>
<dbReference type="EC" id="4.2.1.1" evidence="2 8"/>
<dbReference type="Gene3D" id="3.40.1050.10">
    <property type="entry name" value="Carbonic anhydrase"/>
    <property type="match status" value="1"/>
</dbReference>
<dbReference type="STRING" id="1888892.BFL28_17365"/>
<dbReference type="EMBL" id="MDDS01000027">
    <property type="protein sequence ID" value="ODP37554.1"/>
    <property type="molecule type" value="Genomic_DNA"/>
</dbReference>
<comment type="cofactor">
    <cofactor evidence="7">
        <name>Zn(2+)</name>
        <dbReference type="ChEBI" id="CHEBI:29105"/>
    </cofactor>
    <text evidence="7">Binds 1 zinc ion per subunit.</text>
</comment>
<evidence type="ECO:0000256" key="3">
    <source>
        <dbReference type="ARBA" id="ARBA00022723"/>
    </source>
</evidence>
<reference evidence="9 10" key="1">
    <citation type="submission" date="2016-08" db="EMBL/GenBank/DDBJ databases">
        <title>Draft genome of the agarase producing Sphingomonas sp. MCT13.</title>
        <authorList>
            <person name="D'Andrea M.M."/>
            <person name="Rossolini G.M."/>
            <person name="Thaller M.C."/>
        </authorList>
    </citation>
    <scope>NUCLEOTIDE SEQUENCE [LARGE SCALE GENOMIC DNA]</scope>
    <source>
        <strain evidence="9 10">MCT13</strain>
    </source>
</reference>
<dbReference type="GO" id="GO:0008270">
    <property type="term" value="F:zinc ion binding"/>
    <property type="evidence" value="ECO:0007669"/>
    <property type="project" value="UniProtKB-UniRule"/>
</dbReference>
<comment type="catalytic activity">
    <reaction evidence="6 8">
        <text>hydrogencarbonate + H(+) = CO2 + H2O</text>
        <dbReference type="Rhea" id="RHEA:10748"/>
        <dbReference type="ChEBI" id="CHEBI:15377"/>
        <dbReference type="ChEBI" id="CHEBI:15378"/>
        <dbReference type="ChEBI" id="CHEBI:16526"/>
        <dbReference type="ChEBI" id="CHEBI:17544"/>
        <dbReference type="EC" id="4.2.1.1"/>
    </reaction>
</comment>
<evidence type="ECO:0000256" key="2">
    <source>
        <dbReference type="ARBA" id="ARBA00012925"/>
    </source>
</evidence>
<protein>
    <recommendedName>
        <fullName evidence="2 8">Carbonic anhydrase</fullName>
        <ecNumber evidence="2 8">4.2.1.1</ecNumber>
    </recommendedName>
    <alternativeName>
        <fullName evidence="8">Carbonate dehydratase</fullName>
    </alternativeName>
</protein>
<evidence type="ECO:0000256" key="1">
    <source>
        <dbReference type="ARBA" id="ARBA00006217"/>
    </source>
</evidence>
<dbReference type="AlphaFoldDB" id="A0A1E3LUZ5"/>
<dbReference type="Pfam" id="PF00484">
    <property type="entry name" value="Pro_CA"/>
    <property type="match status" value="1"/>
</dbReference>
<evidence type="ECO:0000313" key="10">
    <source>
        <dbReference type="Proteomes" id="UP000094487"/>
    </source>
</evidence>
<keyword evidence="10" id="KW-1185">Reference proteome</keyword>
<evidence type="ECO:0000256" key="5">
    <source>
        <dbReference type="ARBA" id="ARBA00023239"/>
    </source>
</evidence>
<feature type="binding site" evidence="7">
    <location>
        <position position="44"/>
    </location>
    <ligand>
        <name>Zn(2+)</name>
        <dbReference type="ChEBI" id="CHEBI:29105"/>
    </ligand>
</feature>
<gene>
    <name evidence="9" type="ORF">BFL28_17365</name>
</gene>
<keyword evidence="3 7" id="KW-0479">Metal-binding</keyword>
<organism evidence="9 10">
    <name type="scientific">Sphingomonas turrisvirgatae</name>
    <dbReference type="NCBI Taxonomy" id="1888892"/>
    <lineage>
        <taxon>Bacteria</taxon>
        <taxon>Pseudomonadati</taxon>
        <taxon>Pseudomonadota</taxon>
        <taxon>Alphaproteobacteria</taxon>
        <taxon>Sphingomonadales</taxon>
        <taxon>Sphingomonadaceae</taxon>
        <taxon>Sphingomonas</taxon>
    </lineage>
</organism>
<evidence type="ECO:0000313" key="9">
    <source>
        <dbReference type="EMBL" id="ODP37554.1"/>
    </source>
</evidence>
<dbReference type="GO" id="GO:0004089">
    <property type="term" value="F:carbonate dehydratase activity"/>
    <property type="evidence" value="ECO:0007669"/>
    <property type="project" value="UniProtKB-UniRule"/>
</dbReference>
<dbReference type="PROSITE" id="PS00705">
    <property type="entry name" value="PROK_CO2_ANHYDRASE_2"/>
    <property type="match status" value="1"/>
</dbReference>
<dbReference type="CDD" id="cd00883">
    <property type="entry name" value="beta_CA_cladeA"/>
    <property type="match status" value="1"/>
</dbReference>
<dbReference type="SUPFAM" id="SSF53056">
    <property type="entry name" value="beta-carbonic anhydrase, cab"/>
    <property type="match status" value="1"/>
</dbReference>
<dbReference type="Proteomes" id="UP000094487">
    <property type="component" value="Unassembled WGS sequence"/>
</dbReference>
<evidence type="ECO:0000256" key="4">
    <source>
        <dbReference type="ARBA" id="ARBA00022833"/>
    </source>
</evidence>
<comment type="caution">
    <text evidence="9">The sequence shown here is derived from an EMBL/GenBank/DDBJ whole genome shotgun (WGS) entry which is preliminary data.</text>
</comment>